<comment type="caution">
    <text evidence="3">The sequence shown here is derived from an EMBL/GenBank/DDBJ whole genome shotgun (WGS) entry which is preliminary data.</text>
</comment>
<protein>
    <submittedName>
        <fullName evidence="3">Uncharacterized protein</fullName>
    </submittedName>
</protein>
<organism evidence="3 4">
    <name type="scientific">Roseofilum reptotaenium AO1-A</name>
    <dbReference type="NCBI Taxonomy" id="1925591"/>
    <lineage>
        <taxon>Bacteria</taxon>
        <taxon>Bacillati</taxon>
        <taxon>Cyanobacteriota</taxon>
        <taxon>Cyanophyceae</taxon>
        <taxon>Desertifilales</taxon>
        <taxon>Desertifilaceae</taxon>
        <taxon>Roseofilum</taxon>
    </lineage>
</organism>
<feature type="region of interest" description="Disordered" evidence="1">
    <location>
        <begin position="1"/>
        <end position="25"/>
    </location>
</feature>
<evidence type="ECO:0000313" key="4">
    <source>
        <dbReference type="Proteomes" id="UP000183940"/>
    </source>
</evidence>
<feature type="compositionally biased region" description="Polar residues" evidence="1">
    <location>
        <begin position="10"/>
        <end position="25"/>
    </location>
</feature>
<sequence length="61" mass="7022">MGYFLPLFPGNQSGQTRQNSQKNGQDPSIYNWKLCFLCFLITLVDSRLIFSGVKMKKVIYS</sequence>
<keyword evidence="2" id="KW-0812">Transmembrane</keyword>
<evidence type="ECO:0000256" key="1">
    <source>
        <dbReference type="SAM" id="MobiDB-lite"/>
    </source>
</evidence>
<gene>
    <name evidence="3" type="ORF">BI308_09955</name>
</gene>
<keyword evidence="2" id="KW-0472">Membrane</keyword>
<dbReference type="Proteomes" id="UP000183940">
    <property type="component" value="Unassembled WGS sequence"/>
</dbReference>
<keyword evidence="4" id="KW-1185">Reference proteome</keyword>
<reference evidence="3" key="1">
    <citation type="submission" date="2016-10" db="EMBL/GenBank/DDBJ databases">
        <title>CRISPR-Cas defence system in Roseofilum reptotaenium: evidence of a bacteriophage-cyanobacterium arms race in the coral black band disease.</title>
        <authorList>
            <person name="Buerger P."/>
            <person name="Wood-Charlson E.M."/>
            <person name="Weynberg K.D."/>
            <person name="Willis B."/>
            <person name="Van Oppen M.J."/>
        </authorList>
    </citation>
    <scope>NUCLEOTIDE SEQUENCE [LARGE SCALE GENOMIC DNA]</scope>
    <source>
        <strain evidence="3">AO1-A</strain>
    </source>
</reference>
<keyword evidence="2" id="KW-1133">Transmembrane helix</keyword>
<name>A0A1L9QSL3_9CYAN</name>
<proteinExistence type="predicted"/>
<dbReference type="AlphaFoldDB" id="A0A1L9QSL3"/>
<evidence type="ECO:0000313" key="3">
    <source>
        <dbReference type="EMBL" id="OJJ25642.1"/>
    </source>
</evidence>
<evidence type="ECO:0000256" key="2">
    <source>
        <dbReference type="SAM" id="Phobius"/>
    </source>
</evidence>
<dbReference type="EMBL" id="MLAW01000014">
    <property type="protein sequence ID" value="OJJ25642.1"/>
    <property type="molecule type" value="Genomic_DNA"/>
</dbReference>
<feature type="transmembrane region" description="Helical" evidence="2">
    <location>
        <begin position="29"/>
        <end position="50"/>
    </location>
</feature>
<accession>A0A1L9QSL3</accession>